<dbReference type="GO" id="GO:0006629">
    <property type="term" value="P:lipid metabolic process"/>
    <property type="evidence" value="ECO:0007669"/>
    <property type="project" value="InterPro"/>
</dbReference>
<evidence type="ECO:0000259" key="8">
    <source>
        <dbReference type="PROSITE" id="PS51704"/>
    </source>
</evidence>
<feature type="domain" description="GP-PDE" evidence="8">
    <location>
        <begin position="1703"/>
        <end position="2046"/>
    </location>
</feature>
<dbReference type="InterPro" id="IPR017946">
    <property type="entry name" value="PLC-like_Pdiesterase_TIM-brl"/>
</dbReference>
<dbReference type="SUPFAM" id="SSF75011">
    <property type="entry name" value="3-carboxy-cis,cis-mucoante lactonizing enzyme"/>
    <property type="match status" value="1"/>
</dbReference>
<dbReference type="Pfam" id="PF03372">
    <property type="entry name" value="Exo_endo_phos"/>
    <property type="match status" value="1"/>
</dbReference>
<dbReference type="Gene3D" id="3.60.10.10">
    <property type="entry name" value="Endonuclease/exonuclease/phosphatase"/>
    <property type="match status" value="1"/>
</dbReference>
<accession>A0A367S1R9</accession>
<feature type="domain" description="GP-PDE" evidence="8">
    <location>
        <begin position="1329"/>
        <end position="1673"/>
    </location>
</feature>
<dbReference type="Pfam" id="PF13449">
    <property type="entry name" value="Phytase-like"/>
    <property type="match status" value="3"/>
</dbReference>
<sequence>MVTTNTIRFSQFNASLNRNADGQLVSDLSTPDNPQAKAVAEIIQRNNPDVLLINEFDYDPEAVQLFKKNYLAVSQSGATPVDYPYVYIAPSNTGIASGFDLNNDGTVVTTPGASGYGDDAFGFGNFSGQYGMLLLSKYPIDTANVRTFQNFLWKDMPDSLLSTITDVSGTSWYSAEEQNVLRLSSKSHWDVPINANGEIIHVLTSHPTPPTFDSSEDRNGKRNHDEIRFWADYITPGKGDYIYDDAGKKGGIAAGSSFVIMGDQNADPVDGDSFDNAIRQLLQNPRINTNVIPTSPGGSQQADLQGGANTNHKGNPYFDTADFADTAPGNLRTDYVLPSAEQQITNSGIFWPLYTDSTFPLVGTFPFPSSDHRLVYADVQTGVIPAGKTIPSVGFIGQTTFATGFIPSGAAGTVTGVQTQVGGLSGVTYDAANNRYYAISDDRSQNGPARFYTFTTNSGVTFTNVTPLKDSNGNLFATFSLDPEGISLTKNGTVFISSEGEVNLAAGRVSDPFIKEFSLATGQELRSLAVPKKFLPAVEDTNGNGKVDTGDTQTSGVYNNLAFESLTITPDQKTLFTATENALSQDGPRVSTTVGSRSRILQYNLVSGQPEKEYLYITDASVTPNPTTGFSDNGLVDLLAIDNRGTLLALERSFAEGVGNTIKIYEITLQGATDISTIDSLNSLNQTQLAAIAPAQKRLVLNLNDLNLPNGTDNIEGLAFGPKLVDGRQSIVLVSDNNFNQSQFTQILTLSADIVNTAIPTVETRPDLFDDETLPTSQRADADDPAIYVNATNADSLVLTSVKNAGLRVYDLSGQLLQEVNPGGIRYNNIDLQYGFKLGSESIDIAVASDRENDKLAIFKINPNGNADGKYLENITDSSIGTLFQASPFEPPYDLSSRSAYGLALYRSPKTNDYYVFVSRRETGDLAQFKLIDKGNGKIGAERVREFTIPTTEGFEPQTEGMVVDQETGFLYIGQEDVGIWKFQAEPYGSNDGQLIDKVKDLGGTHLTSDVEGLTIYYGANGKGYLLASSQGDNTFVAYTREGNNAYVGNFAVGSSGSIDSVQESDGADVVNVPLGPNFPYGLFVTQDGDNEPAKIADGENINSNFKLVPWENIANAFSTPLTIDTTSYNPRTPENLVAPKVTLKGFASLPADTFAEGPPSGSDITGNTNGRNVPFAKQPVQGFSGVQIADDNSFWFLSDNGFGSKSNSADYLLRIYRLDPSFRGTEADGDGSVKVLDFLQLSDPNKKVSFEIVNENTSDAFGNPSGERLLTGADFDVESLAIAADGTFWIGDEFGPYLLHFDATGKLLDAPIATPNSVQLNTLNGQAPIVIGHRGASGELPEHTLGSYKRAIERGADFIEPDLVSTKDGVLIARHEPNLIDTTDVADRSEFSDRKKTKIIDGAAQEGFFAEDFTLAEIKTLRARIQPSFRTQVFNDLYEIPTFEEIINLVKQVEADTGRKIGIYPETKHPTYHDSIGLSLEEPLLATLEKTGFTDPSRVYIQSFETSNLKELNQKTDIPLIQLLDAYDVNLDGSLIEVSPYDFVVNGDTRTYGDLRSSQGLEEIATYADGIGPWKRMIVSVKGVDADGDGQADDVNGDGTVNDADKTLTEPTSLVKDAHDAGLLVHPYTFRNEGQYLASDYNGNPAAEFQQYINLGVDGYFTDFPGTGDLVRDQLTGQYVRSPQNPDVLKKTEFQTLDGNAPLVIGHRGASGSRPEHTLESYKLAIADGADFIEPDLVATKDGYLVARHENDISGTTDVANHLEFADRKTTKKIDGVDVTGWFTEDFTLAELKTLNARERLPELRGTKFDNDGLKIPTLEEIIDLVKQVETETGRKIGIYPETKHPTYFTNLGINLGQKLVDTLVAKEFTDPKRVFIQSFEVGNLKELKQDIMPEAGINLPLVQLFGGATSRPYDFVVSGDTRTYGDLSKPTELKAIATYATGIGPDKRLIVPVKGFDINGDGKDDDITGDGVVNDADRITTTPTTLVQDAHDTGLLVHPYTFRKEGVFLARDYNGDLKKEFEQFIDLGVDGYFTDFPGIGDLVRDQFVDEPAVANLGGSKGFEGMAISPDKKTLYPLLEGTVAGDPAGSLRIYKFDVASKQFQGLQGFYHLEDPNNAIGDFTVINQNEYLVIERDNGQGDTAQFKKIFKVDLSKKDANGFVAKEEIADLLNIQDPNDLNKDGNTKFTFPFTTIEDVLVLDTKTILVANDNNYPFSTGRPGGIDNNEIIILELEKPLNLASPSLTKNADDIFTISGIGLKQQLQVTLTGSDSQRVNELGVFTVDDAEGKINGIAPGAAGYAQAALDRAKAIFSAITKVPNGFDPDNFSRQLEFSSGDKLRFYLIKNGTTDGVRAGVIPIANVVFSTALTQKVTSLGENQFSLAWSDERSNKNEFQDLVVKIQPTNQSLPLGTNLQGSSQAELIDLRGETELVKAEFVVTRDAGYNNYISFYQVIDENGGIDTNGDGKADILPGEAGYAKAAVSDRVPGIDLTVKNNGTATYTGTFQPGSIFAPFIIANGRPDAILDDNPNNDKPVYFSFLGANTGKVDRISLLGNNIFGFEDLPNGGDKDFNDFIVQVNLSIA</sequence>
<keyword evidence="10" id="KW-1185">Reference proteome</keyword>
<comment type="caution">
    <text evidence="9">The sequence shown here is derived from an EMBL/GenBank/DDBJ whole genome shotgun (WGS) entry which is preliminary data.</text>
</comment>
<dbReference type="GO" id="GO:0006071">
    <property type="term" value="P:glycerol metabolic process"/>
    <property type="evidence" value="ECO:0007669"/>
    <property type="project" value="UniProtKB-KW"/>
</dbReference>
<comment type="catalytic activity">
    <reaction evidence="6">
        <text>a sn-glycero-3-phosphodiester + H2O = an alcohol + sn-glycerol 3-phosphate + H(+)</text>
        <dbReference type="Rhea" id="RHEA:12969"/>
        <dbReference type="ChEBI" id="CHEBI:15377"/>
        <dbReference type="ChEBI" id="CHEBI:15378"/>
        <dbReference type="ChEBI" id="CHEBI:30879"/>
        <dbReference type="ChEBI" id="CHEBI:57597"/>
        <dbReference type="ChEBI" id="CHEBI:83408"/>
        <dbReference type="EC" id="3.1.4.46"/>
    </reaction>
</comment>
<dbReference type="Pfam" id="PF13448">
    <property type="entry name" value="DUF4114"/>
    <property type="match status" value="1"/>
</dbReference>
<evidence type="ECO:0000256" key="5">
    <source>
        <dbReference type="ARBA" id="ARBA00022801"/>
    </source>
</evidence>
<dbReference type="PROSITE" id="PS51704">
    <property type="entry name" value="GP_PDE"/>
    <property type="match status" value="2"/>
</dbReference>
<dbReference type="InterPro" id="IPR005135">
    <property type="entry name" value="Endo/exonuclease/phosphatase"/>
</dbReference>
<name>A0A367S1R9_9NOSO</name>
<keyword evidence="5" id="KW-0378">Hydrolase</keyword>
<dbReference type="SUPFAM" id="SSF51695">
    <property type="entry name" value="PLC-like phosphodiesterases"/>
    <property type="match status" value="2"/>
</dbReference>
<dbReference type="PANTHER" id="PTHR43620:SF7">
    <property type="entry name" value="GLYCEROPHOSPHODIESTER PHOSPHODIESTERASE GDPD5-RELATED"/>
    <property type="match status" value="1"/>
</dbReference>
<organism evidence="9 10">
    <name type="scientific">Nostoc minutum NIES-26</name>
    <dbReference type="NCBI Taxonomy" id="1844469"/>
    <lineage>
        <taxon>Bacteria</taxon>
        <taxon>Bacillati</taxon>
        <taxon>Cyanobacteriota</taxon>
        <taxon>Cyanophyceae</taxon>
        <taxon>Nostocales</taxon>
        <taxon>Nostocaceae</taxon>
        <taxon>Nostoc</taxon>
    </lineage>
</organism>
<dbReference type="InterPro" id="IPR027372">
    <property type="entry name" value="Phytase-like_dom"/>
</dbReference>
<proteinExistence type="inferred from homology"/>
<dbReference type="Proteomes" id="UP000252107">
    <property type="component" value="Unassembled WGS sequence"/>
</dbReference>
<dbReference type="EC" id="3.1.4.46" evidence="2"/>
<dbReference type="SUPFAM" id="SSF50956">
    <property type="entry name" value="Thermostable phytase (3-phytase)"/>
    <property type="match status" value="1"/>
</dbReference>
<dbReference type="InterPro" id="IPR036691">
    <property type="entry name" value="Endo/exonu/phosph_ase_sf"/>
</dbReference>
<dbReference type="Pfam" id="PF03009">
    <property type="entry name" value="GDPD"/>
    <property type="match status" value="2"/>
</dbReference>
<evidence type="ECO:0000313" key="10">
    <source>
        <dbReference type="Proteomes" id="UP000252107"/>
    </source>
</evidence>
<comment type="similarity">
    <text evidence="1">Belongs to the glycerophosphoryl diester phosphodiesterase family.</text>
</comment>
<evidence type="ECO:0000259" key="7">
    <source>
        <dbReference type="PROSITE" id="PS51662"/>
    </source>
</evidence>
<dbReference type="SUPFAM" id="SSF56219">
    <property type="entry name" value="DNase I-like"/>
    <property type="match status" value="1"/>
</dbReference>
<dbReference type="InterPro" id="IPR030395">
    <property type="entry name" value="GP_PDE_dom"/>
</dbReference>
<dbReference type="InterPro" id="IPR025193">
    <property type="entry name" value="DUF4114"/>
</dbReference>
<dbReference type="Gene3D" id="3.20.20.190">
    <property type="entry name" value="Phosphatidylinositol (PI) phosphodiesterase"/>
    <property type="match status" value="2"/>
</dbReference>
<dbReference type="PROSITE" id="PS51662">
    <property type="entry name" value="BP_PHYTASE"/>
    <property type="match status" value="1"/>
</dbReference>
<reference evidence="9" key="1">
    <citation type="submission" date="2016-04" db="EMBL/GenBank/DDBJ databases">
        <authorList>
            <person name="Tabuchi Yagui T.R."/>
        </authorList>
    </citation>
    <scope>NUCLEOTIDE SEQUENCE [LARGE SCALE GENOMIC DNA]</scope>
    <source>
        <strain evidence="9">NIES-26</strain>
    </source>
</reference>
<dbReference type="GO" id="GO:0008889">
    <property type="term" value="F:glycerophosphodiester phosphodiesterase activity"/>
    <property type="evidence" value="ECO:0007669"/>
    <property type="project" value="UniProtKB-EC"/>
</dbReference>
<evidence type="ECO:0000256" key="6">
    <source>
        <dbReference type="ARBA" id="ARBA00047512"/>
    </source>
</evidence>
<keyword evidence="3" id="KW-0732">Signal</keyword>
<dbReference type="CDD" id="cd08602">
    <property type="entry name" value="GDPD_ScGlpQ1_like"/>
    <property type="match status" value="2"/>
</dbReference>
<dbReference type="InterPro" id="IPR003431">
    <property type="entry name" value="B-propeller_Phytase"/>
</dbReference>
<dbReference type="PANTHER" id="PTHR43620">
    <property type="entry name" value="GLYCEROPHOSPHORYL DIESTER PHOSPHODIESTERASE"/>
    <property type="match status" value="1"/>
</dbReference>
<feature type="domain" description="BPP" evidence="7">
    <location>
        <begin position="748"/>
        <end position="1118"/>
    </location>
</feature>
<evidence type="ECO:0000256" key="3">
    <source>
        <dbReference type="ARBA" id="ARBA00022729"/>
    </source>
</evidence>
<dbReference type="GO" id="GO:0016158">
    <property type="term" value="F:inositol hexakisphosphate 3-phosphatase activity"/>
    <property type="evidence" value="ECO:0007669"/>
    <property type="project" value="InterPro"/>
</dbReference>
<evidence type="ECO:0000313" key="9">
    <source>
        <dbReference type="EMBL" id="RCJ42705.1"/>
    </source>
</evidence>
<dbReference type="Gene3D" id="2.120.10.30">
    <property type="entry name" value="TolB, C-terminal domain"/>
    <property type="match status" value="1"/>
</dbReference>
<dbReference type="EMBL" id="LXQD01000001">
    <property type="protein sequence ID" value="RCJ42705.1"/>
    <property type="molecule type" value="Genomic_DNA"/>
</dbReference>
<dbReference type="Pfam" id="PF02333">
    <property type="entry name" value="Phytase"/>
    <property type="match status" value="1"/>
</dbReference>
<evidence type="ECO:0000256" key="1">
    <source>
        <dbReference type="ARBA" id="ARBA00007277"/>
    </source>
</evidence>
<protein>
    <recommendedName>
        <fullName evidence="2">glycerophosphodiester phosphodiesterase</fullName>
        <ecNumber evidence="2">3.1.4.46</ecNumber>
    </recommendedName>
</protein>
<keyword evidence="4" id="KW-0319">Glycerol metabolism</keyword>
<dbReference type="GO" id="GO:0042597">
    <property type="term" value="C:periplasmic space"/>
    <property type="evidence" value="ECO:0007669"/>
    <property type="project" value="TreeGrafter"/>
</dbReference>
<gene>
    <name evidence="9" type="ORF">A6770_07445</name>
</gene>
<evidence type="ECO:0000256" key="2">
    <source>
        <dbReference type="ARBA" id="ARBA00012247"/>
    </source>
</evidence>
<dbReference type="InterPro" id="IPR011042">
    <property type="entry name" value="6-blade_b-propeller_TolB-like"/>
</dbReference>
<evidence type="ECO:0000256" key="4">
    <source>
        <dbReference type="ARBA" id="ARBA00022798"/>
    </source>
</evidence>